<dbReference type="InterPro" id="IPR013083">
    <property type="entry name" value="Znf_RING/FYVE/PHD"/>
</dbReference>
<evidence type="ECO:0000256" key="2">
    <source>
        <dbReference type="ARBA" id="ARBA00022771"/>
    </source>
</evidence>
<dbReference type="CDD" id="cd15568">
    <property type="entry name" value="PHD5_NSD"/>
    <property type="match status" value="1"/>
</dbReference>
<dbReference type="Gene3D" id="1.10.260.40">
    <property type="entry name" value="lambda repressor-like DNA-binding domains"/>
    <property type="match status" value="1"/>
</dbReference>
<accession>A0A7S3AYF4</accession>
<feature type="domain" description="Zinc finger PHD-type" evidence="5">
    <location>
        <begin position="531"/>
        <end position="574"/>
    </location>
</feature>
<dbReference type="InterPro" id="IPR001965">
    <property type="entry name" value="Znf_PHD"/>
</dbReference>
<name>A0A7S3AYF4_9EUKA</name>
<keyword evidence="1" id="KW-0479">Metal-binding</keyword>
<dbReference type="AlphaFoldDB" id="A0A7S3AYF4"/>
<feature type="compositionally biased region" description="Low complexity" evidence="4">
    <location>
        <begin position="404"/>
        <end position="426"/>
    </location>
</feature>
<proteinExistence type="predicted"/>
<evidence type="ECO:0000259" key="5">
    <source>
        <dbReference type="SMART" id="SM00249"/>
    </source>
</evidence>
<evidence type="ECO:0000256" key="1">
    <source>
        <dbReference type="ARBA" id="ARBA00022723"/>
    </source>
</evidence>
<dbReference type="GO" id="GO:0003677">
    <property type="term" value="F:DNA binding"/>
    <property type="evidence" value="ECO:0007669"/>
    <property type="project" value="InterPro"/>
</dbReference>
<dbReference type="SMART" id="SM00249">
    <property type="entry name" value="PHD"/>
    <property type="match status" value="1"/>
</dbReference>
<feature type="region of interest" description="Disordered" evidence="4">
    <location>
        <begin position="85"/>
        <end position="148"/>
    </location>
</feature>
<dbReference type="SUPFAM" id="SSF57903">
    <property type="entry name" value="FYVE/PHD zinc finger"/>
    <property type="match status" value="1"/>
</dbReference>
<evidence type="ECO:0000313" key="6">
    <source>
        <dbReference type="EMBL" id="CAE0119258.1"/>
    </source>
</evidence>
<dbReference type="InterPro" id="IPR010982">
    <property type="entry name" value="Lambda_DNA-bd_dom_sf"/>
</dbReference>
<dbReference type="EMBL" id="HBHX01035949">
    <property type="protein sequence ID" value="CAE0119258.1"/>
    <property type="molecule type" value="Transcribed_RNA"/>
</dbReference>
<sequence length="659" mass="69809">MAAAVEQLPSLSDQPSDDNFFPLGFKPCGCSSSAAASSQAPKPLPIEGGILMLSDMQEAQASRAALNSAWRDYGSQLKSSIVAARSSSSASEGEPSVQADETLDEHADERARAAHRGSTAGKTGKSGGKLGRGRVGEASGISSDQFQDRDDAEMAEVLDAASVRTILLGENRLGDCGLEELLQEEGIVSDSMVRPKPRKAGHRGGIGGKVGYMGIGKVPRHPQNHISTAMCPDSPLDATLGSMAIEGLVNECADELLFSPLQIAHGGAQRRNARGPSPLCLPSAAPQGAVSAEDLGDDGFLTAENVLGEDGLFDVLDDDMCRADDDIVGAVEGTVSDEIVRQAVRAEMSSGSLTQSLVSQQAGISPPMLCAWLGGKPKGSPQSTKRLVRSKLLSWLRRRGIFLTQSTTPASTSTPSSPGADAPSPTVHAVSQPAPKGKPRAQQSGRAAVSAKSHDFKASEGGSSKSRAPDAPTGKRRLRFNGESAAAEGGARKGNGRIKLTADHLHLAYVMYLEHREREGVCRLPGHEESFCLKCKDGGDVLLCDFEGCIKSYHLRCCNLKRVPEGLWECPRHRCINCGSGPSQTDSHGSQRQPDILEGDLRPCRTCPVTYCNLCLPPTSVATDDGDEVVCEDCQEMLDSDTSVLERDLMAWNPDLFHT</sequence>
<dbReference type="GO" id="GO:0005634">
    <property type="term" value="C:nucleus"/>
    <property type="evidence" value="ECO:0007669"/>
    <property type="project" value="TreeGrafter"/>
</dbReference>
<reference evidence="6" key="1">
    <citation type="submission" date="2021-01" db="EMBL/GenBank/DDBJ databases">
        <authorList>
            <person name="Corre E."/>
            <person name="Pelletier E."/>
            <person name="Niang G."/>
            <person name="Scheremetjew M."/>
            <person name="Finn R."/>
            <person name="Kale V."/>
            <person name="Holt S."/>
            <person name="Cochrane G."/>
            <person name="Meng A."/>
            <person name="Brown T."/>
            <person name="Cohen L."/>
        </authorList>
    </citation>
    <scope>NUCLEOTIDE SEQUENCE</scope>
    <source>
        <strain evidence="6">CCMP281</strain>
    </source>
</reference>
<dbReference type="Gene3D" id="3.30.40.10">
    <property type="entry name" value="Zinc/RING finger domain, C3HC4 (zinc finger)"/>
    <property type="match status" value="1"/>
</dbReference>
<dbReference type="PANTHER" id="PTHR46309">
    <property type="entry name" value="PHD FINGER PROTEIN 12"/>
    <property type="match status" value="1"/>
</dbReference>
<feature type="region of interest" description="Disordered" evidence="4">
    <location>
        <begin position="404"/>
        <end position="491"/>
    </location>
</feature>
<dbReference type="GO" id="GO:0003714">
    <property type="term" value="F:transcription corepressor activity"/>
    <property type="evidence" value="ECO:0007669"/>
    <property type="project" value="InterPro"/>
</dbReference>
<dbReference type="GO" id="GO:0006357">
    <property type="term" value="P:regulation of transcription by RNA polymerase II"/>
    <property type="evidence" value="ECO:0007669"/>
    <property type="project" value="TreeGrafter"/>
</dbReference>
<keyword evidence="2" id="KW-0863">Zinc-finger</keyword>
<organism evidence="6">
    <name type="scientific">Haptolina ericina</name>
    <dbReference type="NCBI Taxonomy" id="156174"/>
    <lineage>
        <taxon>Eukaryota</taxon>
        <taxon>Haptista</taxon>
        <taxon>Haptophyta</taxon>
        <taxon>Prymnesiophyceae</taxon>
        <taxon>Prymnesiales</taxon>
        <taxon>Prymnesiaceae</taxon>
        <taxon>Haptolina</taxon>
    </lineage>
</organism>
<dbReference type="GO" id="GO:0008270">
    <property type="term" value="F:zinc ion binding"/>
    <property type="evidence" value="ECO:0007669"/>
    <property type="project" value="UniProtKB-KW"/>
</dbReference>
<protein>
    <recommendedName>
        <fullName evidence="5">Zinc finger PHD-type domain-containing protein</fullName>
    </recommendedName>
</protein>
<dbReference type="InterPro" id="IPR042163">
    <property type="entry name" value="PHF12"/>
</dbReference>
<keyword evidence="3" id="KW-0862">Zinc</keyword>
<evidence type="ECO:0000256" key="4">
    <source>
        <dbReference type="SAM" id="MobiDB-lite"/>
    </source>
</evidence>
<evidence type="ECO:0000256" key="3">
    <source>
        <dbReference type="ARBA" id="ARBA00022833"/>
    </source>
</evidence>
<gene>
    <name evidence="6" type="ORF">HERI1096_LOCUS19957</name>
</gene>
<dbReference type="PANTHER" id="PTHR46309:SF1">
    <property type="entry name" value="PHD FINGER PROTEIN 12"/>
    <property type="match status" value="1"/>
</dbReference>
<dbReference type="InterPro" id="IPR011011">
    <property type="entry name" value="Znf_FYVE_PHD"/>
</dbReference>